<dbReference type="Proteomes" id="UP000199649">
    <property type="component" value="Chromosome I"/>
</dbReference>
<name>A0A1H1RY95_9MICO</name>
<dbReference type="PANTHER" id="PTHR43542:SF1">
    <property type="entry name" value="METHYLTRANSFERASE"/>
    <property type="match status" value="1"/>
</dbReference>
<keyword evidence="4" id="KW-1185">Reference proteome</keyword>
<accession>A0A1H1RY95</accession>
<dbReference type="OrthoDB" id="9803017at2"/>
<dbReference type="Pfam" id="PF03602">
    <property type="entry name" value="Cons_hypoth95"/>
    <property type="match status" value="1"/>
</dbReference>
<evidence type="ECO:0000256" key="1">
    <source>
        <dbReference type="ARBA" id="ARBA00022603"/>
    </source>
</evidence>
<dbReference type="RefSeq" id="WP_092667089.1">
    <property type="nucleotide sequence ID" value="NZ_LT629734.1"/>
</dbReference>
<sequence>MTRIIGGLAGGARLHVPLRGTRPTSERVREALFGALDARSLCDGATVLDLFAGSGALGLEAASRGAETVVLVERDRAAAKVASRNAETVAKAGAARALVEQVAVSSYLQRSGRSFDLVFVDPPYDLPDAALTAVLVDLAPLLRHPATVVVERSRKAGPLEPPGDLALERTRDYGDTALHFLTTTGSFADHGG</sequence>
<dbReference type="Gene3D" id="3.40.50.150">
    <property type="entry name" value="Vaccinia Virus protein VP39"/>
    <property type="match status" value="1"/>
</dbReference>
<dbReference type="EMBL" id="LT629734">
    <property type="protein sequence ID" value="SDS40721.1"/>
    <property type="molecule type" value="Genomic_DNA"/>
</dbReference>
<evidence type="ECO:0000256" key="2">
    <source>
        <dbReference type="ARBA" id="ARBA00022679"/>
    </source>
</evidence>
<dbReference type="PIRSF" id="PIRSF004553">
    <property type="entry name" value="CHP00095"/>
    <property type="match status" value="1"/>
</dbReference>
<dbReference type="SUPFAM" id="SSF53335">
    <property type="entry name" value="S-adenosyl-L-methionine-dependent methyltransferases"/>
    <property type="match status" value="1"/>
</dbReference>
<organism evidence="3 4">
    <name type="scientific">Agrococcus carbonis</name>
    <dbReference type="NCBI Taxonomy" id="684552"/>
    <lineage>
        <taxon>Bacteria</taxon>
        <taxon>Bacillati</taxon>
        <taxon>Actinomycetota</taxon>
        <taxon>Actinomycetes</taxon>
        <taxon>Micrococcales</taxon>
        <taxon>Microbacteriaceae</taxon>
        <taxon>Agrococcus</taxon>
    </lineage>
</organism>
<protein>
    <submittedName>
        <fullName evidence="3">16S rRNA (Guanine966-N2)-methyltransferase</fullName>
    </submittedName>
</protein>
<evidence type="ECO:0000313" key="3">
    <source>
        <dbReference type="EMBL" id="SDS40721.1"/>
    </source>
</evidence>
<gene>
    <name evidence="3" type="ORF">SAMN04489719_2250</name>
</gene>
<evidence type="ECO:0000313" key="4">
    <source>
        <dbReference type="Proteomes" id="UP000199649"/>
    </source>
</evidence>
<keyword evidence="2 3" id="KW-0808">Transferase</keyword>
<dbReference type="NCBIfam" id="TIGR00095">
    <property type="entry name" value="16S rRNA (guanine(966)-N(2))-methyltransferase RsmD"/>
    <property type="match status" value="1"/>
</dbReference>
<dbReference type="GO" id="GO:0003676">
    <property type="term" value="F:nucleic acid binding"/>
    <property type="evidence" value="ECO:0007669"/>
    <property type="project" value="InterPro"/>
</dbReference>
<dbReference type="InterPro" id="IPR002052">
    <property type="entry name" value="DNA_methylase_N6_adenine_CS"/>
</dbReference>
<dbReference type="PANTHER" id="PTHR43542">
    <property type="entry name" value="METHYLTRANSFERASE"/>
    <property type="match status" value="1"/>
</dbReference>
<dbReference type="CDD" id="cd02440">
    <property type="entry name" value="AdoMet_MTases"/>
    <property type="match status" value="1"/>
</dbReference>
<keyword evidence="1 3" id="KW-0489">Methyltransferase</keyword>
<dbReference type="PROSITE" id="PS00092">
    <property type="entry name" value="N6_MTASE"/>
    <property type="match status" value="1"/>
</dbReference>
<dbReference type="GO" id="GO:0008168">
    <property type="term" value="F:methyltransferase activity"/>
    <property type="evidence" value="ECO:0007669"/>
    <property type="project" value="UniProtKB-KW"/>
</dbReference>
<proteinExistence type="predicted"/>
<dbReference type="AlphaFoldDB" id="A0A1H1RY95"/>
<reference evidence="4" key="1">
    <citation type="submission" date="2016-10" db="EMBL/GenBank/DDBJ databases">
        <authorList>
            <person name="Varghese N."/>
            <person name="Submissions S."/>
        </authorList>
    </citation>
    <scope>NUCLEOTIDE SEQUENCE [LARGE SCALE GENOMIC DNA]</scope>
    <source>
        <strain evidence="4">DSM 22965</strain>
    </source>
</reference>
<dbReference type="GO" id="GO:0031167">
    <property type="term" value="P:rRNA methylation"/>
    <property type="evidence" value="ECO:0007669"/>
    <property type="project" value="InterPro"/>
</dbReference>
<dbReference type="InterPro" id="IPR029063">
    <property type="entry name" value="SAM-dependent_MTases_sf"/>
</dbReference>
<dbReference type="InterPro" id="IPR004398">
    <property type="entry name" value="RNA_MeTrfase_RsmD"/>
</dbReference>
<dbReference type="STRING" id="684552.SAMN04489719_2250"/>